<gene>
    <name evidence="2" type="ORF">ASEP1449_LOCUS15927</name>
</gene>
<proteinExistence type="predicted"/>
<dbReference type="EMBL" id="HBHQ01023559">
    <property type="protein sequence ID" value="CAD9824093.1"/>
    <property type="molecule type" value="Transcribed_RNA"/>
</dbReference>
<dbReference type="GO" id="GO:0016020">
    <property type="term" value="C:membrane"/>
    <property type="evidence" value="ECO:0007669"/>
    <property type="project" value="TreeGrafter"/>
</dbReference>
<dbReference type="Pfam" id="PF06966">
    <property type="entry name" value="DUF1295"/>
    <property type="match status" value="1"/>
</dbReference>
<name>A0A7S2UM45_9STRA</name>
<reference evidence="2" key="1">
    <citation type="submission" date="2021-01" db="EMBL/GenBank/DDBJ databases">
        <authorList>
            <person name="Corre E."/>
            <person name="Pelletier E."/>
            <person name="Niang G."/>
            <person name="Scheremetjew M."/>
            <person name="Finn R."/>
            <person name="Kale V."/>
            <person name="Holt S."/>
            <person name="Cochrane G."/>
            <person name="Meng A."/>
            <person name="Brown T."/>
            <person name="Cohen L."/>
        </authorList>
    </citation>
    <scope>NUCLEOTIDE SEQUENCE</scope>
    <source>
        <strain evidence="2">CCMP2084</strain>
    </source>
</reference>
<organism evidence="2">
    <name type="scientific">Attheya septentrionalis</name>
    <dbReference type="NCBI Taxonomy" id="420275"/>
    <lineage>
        <taxon>Eukaryota</taxon>
        <taxon>Sar</taxon>
        <taxon>Stramenopiles</taxon>
        <taxon>Ochrophyta</taxon>
        <taxon>Bacillariophyta</taxon>
        <taxon>Coscinodiscophyceae</taxon>
        <taxon>Chaetocerotophycidae</taxon>
        <taxon>Chaetocerotales</taxon>
        <taxon>Attheyaceae</taxon>
        <taxon>Attheya</taxon>
    </lineage>
</organism>
<dbReference type="PANTHER" id="PTHR32251">
    <property type="entry name" value="3-OXO-5-ALPHA-STEROID 4-DEHYDROGENASE"/>
    <property type="match status" value="1"/>
</dbReference>
<dbReference type="AlphaFoldDB" id="A0A7S2UM45"/>
<sequence length="162" mass="18519">MATSENCIITYARDLNILDVIATLTFLACVLIESVADNQQFAFQTEKYRLRNTGNAELLVGDYGDGFCQSGIFRIVRKPNYAAEQMIWVSFFLFSIAAQKEVASIWNWSAIGSVLLVLLFQGSGWFTEKITMAKYPSYKDYVKRVPLYIPSMLDNWLKLKQE</sequence>
<evidence type="ECO:0000313" key="2">
    <source>
        <dbReference type="EMBL" id="CAD9824093.1"/>
    </source>
</evidence>
<dbReference type="PANTHER" id="PTHR32251:SF23">
    <property type="entry name" value="3-OXO-5-ALPHA-STEROID 4-DEHYDROGENASE (DUF1295)"/>
    <property type="match status" value="1"/>
</dbReference>
<accession>A0A7S2UM45</accession>
<evidence type="ECO:0000256" key="1">
    <source>
        <dbReference type="SAM" id="Phobius"/>
    </source>
</evidence>
<keyword evidence="1" id="KW-0812">Transmembrane</keyword>
<dbReference type="PROSITE" id="PS50244">
    <property type="entry name" value="S5A_REDUCTASE"/>
    <property type="match status" value="1"/>
</dbReference>
<feature type="transmembrane region" description="Helical" evidence="1">
    <location>
        <begin position="105"/>
        <end position="126"/>
    </location>
</feature>
<protein>
    <recommendedName>
        <fullName evidence="3">Steroid 5-alpha reductase C-terminal domain-containing protein</fullName>
    </recommendedName>
</protein>
<keyword evidence="1" id="KW-1133">Transmembrane helix</keyword>
<dbReference type="Gene3D" id="1.20.120.1630">
    <property type="match status" value="1"/>
</dbReference>
<evidence type="ECO:0008006" key="3">
    <source>
        <dbReference type="Google" id="ProtNLM"/>
    </source>
</evidence>
<dbReference type="InterPro" id="IPR010721">
    <property type="entry name" value="UstE-like"/>
</dbReference>
<keyword evidence="1" id="KW-0472">Membrane</keyword>